<feature type="domain" description="Alpha-L-rhamnosidase six-hairpin glycosidase" evidence="2">
    <location>
        <begin position="236"/>
        <end position="469"/>
    </location>
</feature>
<proteinExistence type="predicted"/>
<feature type="chain" id="PRO_5040154386" evidence="1">
    <location>
        <begin position="18"/>
        <end position="681"/>
    </location>
</feature>
<dbReference type="EMBL" id="JAHFXF010000113">
    <property type="protein sequence ID" value="KAG9696044.1"/>
    <property type="molecule type" value="Genomic_DNA"/>
</dbReference>
<dbReference type="SUPFAM" id="SSF48208">
    <property type="entry name" value="Six-hairpin glycosidases"/>
    <property type="match status" value="1"/>
</dbReference>
<dbReference type="GO" id="GO:0003824">
    <property type="term" value="F:catalytic activity"/>
    <property type="evidence" value="ECO:0007669"/>
    <property type="project" value="UniProtKB-ARBA"/>
</dbReference>
<name>A0A9P8ER39_AURME</name>
<dbReference type="InterPro" id="IPR012341">
    <property type="entry name" value="6hp_glycosidase-like_sf"/>
</dbReference>
<dbReference type="PANTHER" id="PTHR34987">
    <property type="entry name" value="C, PUTATIVE (AFU_ORTHOLOGUE AFUA_3G02880)-RELATED"/>
    <property type="match status" value="1"/>
</dbReference>
<feature type="non-terminal residue" evidence="3">
    <location>
        <position position="681"/>
    </location>
</feature>
<keyword evidence="1" id="KW-0732">Signal</keyword>
<protein>
    <submittedName>
        <fullName evidence="3">Bacterial alpha-L-rhamnosidase domain-containing protein</fullName>
    </submittedName>
</protein>
<dbReference type="Gene3D" id="1.50.10.10">
    <property type="match status" value="1"/>
</dbReference>
<evidence type="ECO:0000259" key="2">
    <source>
        <dbReference type="Pfam" id="PF17389"/>
    </source>
</evidence>
<dbReference type="InterPro" id="IPR035396">
    <property type="entry name" value="Bac_rhamnosid6H"/>
</dbReference>
<sequence>MKFTCTVLLALAGLVSAVSKYDEYILAPKSRTLHPVAVYQDKINGTITGASSLASDSTGSAIFKGISAVTYDFGVNIGGLVSLTIGNKTDANQSIAITYSESSQWISGIACDATQDSGMDEALWFYPSDPGVVSVDRQHERGGFRYLSLVHNTTGDIEITQVTVEFTPSPTTEDLRNYTGFFHSDDELLNRIWYAGAYTIQMVAIDPTHGDALIHSNQINSSVPGDTVAPWPWYANTTIANSSVVLIDGAKRDRLIWPGDMHVITPSLFVSTSDDAAITNSIDNLFSLQNASGKLPYAGYPFKQDTYSATYHLYNLIGVSDYYKYTDDLEYVRNKWNAWKLGLNFSLGFIDETGLMNVTSPDDWLRFGQGGHNIEANAILYFTINEGLTLAAALNDSSVRSSWEAYASGIKESANKLLWNATAGLYHDNETTTLMPQDGNSFAVLANLTNNATQASAISNALQARWGPYGAPAVEAADAVSPFIGAFELEAHLRANNATAALELMRLEWGFMLDDPRMTNSTFIEGYAFDGATHYAPYTNDPRISHAHGWSTGPTAFLSQYIAGIQLVTAGGRTWKMAPKLGNLSTAHAGFSTPVGSFEAFTNVTSNGSISMDFSTPVGTTGGVGIPYPSCAGIMRLHEVQGRCKDVIFDIQAAANQTGDIEVEGLVGGDWQLRFSCGAGS</sequence>
<evidence type="ECO:0000313" key="3">
    <source>
        <dbReference type="EMBL" id="KAG9696044.1"/>
    </source>
</evidence>
<organism evidence="3 4">
    <name type="scientific">Aureobasidium melanogenum</name>
    <name type="common">Aureobasidium pullulans var. melanogenum</name>
    <dbReference type="NCBI Taxonomy" id="46634"/>
    <lineage>
        <taxon>Eukaryota</taxon>
        <taxon>Fungi</taxon>
        <taxon>Dikarya</taxon>
        <taxon>Ascomycota</taxon>
        <taxon>Pezizomycotina</taxon>
        <taxon>Dothideomycetes</taxon>
        <taxon>Dothideomycetidae</taxon>
        <taxon>Dothideales</taxon>
        <taxon>Saccotheciaceae</taxon>
        <taxon>Aureobasidium</taxon>
    </lineage>
</organism>
<dbReference type="OrthoDB" id="10036721at2759"/>
<dbReference type="Gene3D" id="2.60.420.10">
    <property type="entry name" value="Maltose phosphorylase, domain 3"/>
    <property type="match status" value="1"/>
</dbReference>
<accession>A0A9P8ER39</accession>
<evidence type="ECO:0000256" key="1">
    <source>
        <dbReference type="SAM" id="SignalP"/>
    </source>
</evidence>
<dbReference type="Pfam" id="PF17389">
    <property type="entry name" value="Bac_rhamnosid6H"/>
    <property type="match status" value="1"/>
</dbReference>
<dbReference type="Proteomes" id="UP000779574">
    <property type="component" value="Unassembled WGS sequence"/>
</dbReference>
<evidence type="ECO:0000313" key="4">
    <source>
        <dbReference type="Proteomes" id="UP000779574"/>
    </source>
</evidence>
<reference evidence="3" key="2">
    <citation type="submission" date="2021-08" db="EMBL/GenBank/DDBJ databases">
        <authorList>
            <person name="Gostincar C."/>
            <person name="Sun X."/>
            <person name="Song Z."/>
            <person name="Gunde-Cimerman N."/>
        </authorList>
    </citation>
    <scope>NUCLEOTIDE SEQUENCE</scope>
    <source>
        <strain evidence="3">EXF-9911</strain>
    </source>
</reference>
<comment type="caution">
    <text evidence="3">The sequence shown here is derived from an EMBL/GenBank/DDBJ whole genome shotgun (WGS) entry which is preliminary data.</text>
</comment>
<dbReference type="GO" id="GO:0005975">
    <property type="term" value="P:carbohydrate metabolic process"/>
    <property type="evidence" value="ECO:0007669"/>
    <property type="project" value="InterPro"/>
</dbReference>
<dbReference type="AlphaFoldDB" id="A0A9P8ER39"/>
<gene>
    <name evidence="3" type="ORF">KCU76_g4022</name>
</gene>
<dbReference type="InterPro" id="IPR008928">
    <property type="entry name" value="6-hairpin_glycosidase_sf"/>
</dbReference>
<reference evidence="3" key="1">
    <citation type="journal article" date="2021" name="J Fungi (Basel)">
        <title>Virulence traits and population genomics of the black yeast Aureobasidium melanogenum.</title>
        <authorList>
            <person name="Cernosa A."/>
            <person name="Sun X."/>
            <person name="Gostincar C."/>
            <person name="Fang C."/>
            <person name="Gunde-Cimerman N."/>
            <person name="Song Z."/>
        </authorList>
    </citation>
    <scope>NUCLEOTIDE SEQUENCE</scope>
    <source>
        <strain evidence="3">EXF-9911</strain>
    </source>
</reference>
<dbReference type="PANTHER" id="PTHR34987:SF6">
    <property type="entry name" value="ALPHA-L-RHAMNOSIDASE SIX-HAIRPIN GLYCOSIDASE DOMAIN-CONTAINING PROTEIN"/>
    <property type="match status" value="1"/>
</dbReference>
<feature type="signal peptide" evidence="1">
    <location>
        <begin position="1"/>
        <end position="17"/>
    </location>
</feature>